<reference evidence="3 4" key="1">
    <citation type="submission" date="2015-01" db="EMBL/GenBank/DDBJ databases">
        <title>The Genome Sequence of Fonsecaea pedrosoi CBS 271.37.</title>
        <authorList>
            <consortium name="The Broad Institute Genomics Platform"/>
            <person name="Cuomo C."/>
            <person name="de Hoog S."/>
            <person name="Gorbushina A."/>
            <person name="Stielow B."/>
            <person name="Teixiera M."/>
            <person name="Abouelleil A."/>
            <person name="Chapman S.B."/>
            <person name="Priest M."/>
            <person name="Young S.K."/>
            <person name="Wortman J."/>
            <person name="Nusbaum C."/>
            <person name="Birren B."/>
        </authorList>
    </citation>
    <scope>NUCLEOTIDE SEQUENCE [LARGE SCALE GENOMIC DNA]</scope>
    <source>
        <strain evidence="3 4">CBS 271.37</strain>
    </source>
</reference>
<dbReference type="SUPFAM" id="SSF101152">
    <property type="entry name" value="Mob1/phocein"/>
    <property type="match status" value="1"/>
</dbReference>
<feature type="binding site" evidence="1">
    <location>
        <position position="283"/>
    </location>
    <ligand>
        <name>Zn(2+)</name>
        <dbReference type="ChEBI" id="CHEBI:29105"/>
    </ligand>
</feature>
<evidence type="ECO:0000313" key="3">
    <source>
        <dbReference type="EMBL" id="KIW77897.1"/>
    </source>
</evidence>
<dbReference type="AlphaFoldDB" id="A0A0D2EUH1"/>
<dbReference type="VEuPathDB" id="FungiDB:Z517_07730"/>
<feature type="region of interest" description="Disordered" evidence="2">
    <location>
        <begin position="19"/>
        <end position="77"/>
    </location>
</feature>
<gene>
    <name evidence="3" type="ORF">Z517_07730</name>
</gene>
<evidence type="ECO:0000256" key="2">
    <source>
        <dbReference type="SAM" id="MobiDB-lite"/>
    </source>
</evidence>
<sequence length="350" mass="38945">MGKFRWKICLRGLKRPISPTKHAAVADPSPSRQGFTRGNTKSNQNLKAQYNNGQSQSPIAQQAQQAPPLPALTNSPSISSTFSEQSGYIEQEPKKFLNEKYAKCSVKGNFLTLAAQPKNVELGEWLAHQLVEMNRLLTGMIQVIQEVDTNTGVPLCNEQQCPTMSAGRLTYTWLENGRPAKIPAPQYIVRVQRWIVGKIHDEKTFPTAPPPTVDQTSYMSGDTGTITPSGTTPIAAPPTNLNQSLTSLAGNQDEWIGKSSGFPPHFHSDVKAIIKQMFRCYAHLYHCHFTDPFWHIGRHAELNSCFVHFCTVAMYYDLISKKDMEPLQGLIDIFVAQGVIPKEAVQQHVS</sequence>
<keyword evidence="1" id="KW-0862">Zinc</keyword>
<dbReference type="HOGENOM" id="CLU_038321_0_0_1"/>
<dbReference type="Proteomes" id="UP000053029">
    <property type="component" value="Unassembled WGS sequence"/>
</dbReference>
<accession>A0A0D2EUH1</accession>
<dbReference type="Gene3D" id="1.20.140.30">
    <property type="entry name" value="MOB kinase activator"/>
    <property type="match status" value="1"/>
</dbReference>
<evidence type="ECO:0000313" key="4">
    <source>
        <dbReference type="Proteomes" id="UP000053029"/>
    </source>
</evidence>
<proteinExistence type="predicted"/>
<name>A0A0D2EUH1_9EURO</name>
<dbReference type="STRING" id="1442368.A0A0D2EUH1"/>
<dbReference type="OrthoDB" id="10261121at2759"/>
<feature type="binding site" evidence="1">
    <location>
        <position position="156"/>
    </location>
    <ligand>
        <name>Zn(2+)</name>
        <dbReference type="ChEBI" id="CHEBI:29105"/>
    </ligand>
</feature>
<keyword evidence="1" id="KW-0479">Metal-binding</keyword>
<dbReference type="InterPro" id="IPR036703">
    <property type="entry name" value="MOB_kinase_act_sf"/>
</dbReference>
<dbReference type="Pfam" id="PF03637">
    <property type="entry name" value="Mob1_phocein"/>
    <property type="match status" value="2"/>
</dbReference>
<feature type="binding site" evidence="1">
    <location>
        <position position="288"/>
    </location>
    <ligand>
        <name>Zn(2+)</name>
        <dbReference type="ChEBI" id="CHEBI:29105"/>
    </ligand>
</feature>
<evidence type="ECO:0000256" key="1">
    <source>
        <dbReference type="PIRSR" id="PIRSR605301-1"/>
    </source>
</evidence>
<keyword evidence="4" id="KW-1185">Reference proteome</keyword>
<feature type="compositionally biased region" description="Low complexity" evidence="2">
    <location>
        <begin position="54"/>
        <end position="66"/>
    </location>
</feature>
<organism evidence="3 4">
    <name type="scientific">Fonsecaea pedrosoi CBS 271.37</name>
    <dbReference type="NCBI Taxonomy" id="1442368"/>
    <lineage>
        <taxon>Eukaryota</taxon>
        <taxon>Fungi</taxon>
        <taxon>Dikarya</taxon>
        <taxon>Ascomycota</taxon>
        <taxon>Pezizomycotina</taxon>
        <taxon>Eurotiomycetes</taxon>
        <taxon>Chaetothyriomycetidae</taxon>
        <taxon>Chaetothyriales</taxon>
        <taxon>Herpotrichiellaceae</taxon>
        <taxon>Fonsecaea</taxon>
    </lineage>
</organism>
<feature type="compositionally biased region" description="Polar residues" evidence="2">
    <location>
        <begin position="30"/>
        <end position="53"/>
    </location>
</feature>
<dbReference type="PANTHER" id="PTHR22599">
    <property type="entry name" value="MPS ONE BINDER KINASE ACTIVATOR-LIKE MOB"/>
    <property type="match status" value="1"/>
</dbReference>
<dbReference type="InterPro" id="IPR005301">
    <property type="entry name" value="MOB_kinase_act_fam"/>
</dbReference>
<dbReference type="SMART" id="SM01388">
    <property type="entry name" value="Mob1_phocein"/>
    <property type="match status" value="1"/>
</dbReference>
<dbReference type="RefSeq" id="XP_013281705.1">
    <property type="nucleotide sequence ID" value="XM_013426251.1"/>
</dbReference>
<feature type="binding site" evidence="1">
    <location>
        <position position="161"/>
    </location>
    <ligand>
        <name>Zn(2+)</name>
        <dbReference type="ChEBI" id="CHEBI:29105"/>
    </ligand>
</feature>
<protein>
    <submittedName>
        <fullName evidence="3">Unplaced genomic scaffold supercont1.5, whole genome shotgun sequence</fullName>
    </submittedName>
</protein>
<dbReference type="EMBL" id="KN846973">
    <property type="protein sequence ID" value="KIW77897.1"/>
    <property type="molecule type" value="Genomic_DNA"/>
</dbReference>
<dbReference type="GeneID" id="25307220"/>